<keyword evidence="1" id="KW-0812">Transmembrane</keyword>
<accession>A0A7R9JNI7</accession>
<protein>
    <submittedName>
        <fullName evidence="2">Uncharacterized protein</fullName>
    </submittedName>
</protein>
<feature type="transmembrane region" description="Helical" evidence="1">
    <location>
        <begin position="53"/>
        <end position="71"/>
    </location>
</feature>
<reference evidence="2" key="1">
    <citation type="submission" date="2020-11" db="EMBL/GenBank/DDBJ databases">
        <authorList>
            <person name="Tran Van P."/>
        </authorList>
    </citation>
    <scope>NUCLEOTIDE SEQUENCE</scope>
</reference>
<dbReference type="GO" id="GO:0015179">
    <property type="term" value="F:L-amino acid transmembrane transporter activity"/>
    <property type="evidence" value="ECO:0007669"/>
    <property type="project" value="TreeGrafter"/>
</dbReference>
<evidence type="ECO:0000256" key="1">
    <source>
        <dbReference type="SAM" id="Phobius"/>
    </source>
</evidence>
<dbReference type="PANTHER" id="PTHR11785">
    <property type="entry name" value="AMINO ACID TRANSPORTER"/>
    <property type="match status" value="1"/>
</dbReference>
<feature type="transmembrane region" description="Helical" evidence="1">
    <location>
        <begin position="24"/>
        <end position="47"/>
    </location>
</feature>
<keyword evidence="1" id="KW-1133">Transmembrane helix</keyword>
<dbReference type="Gene3D" id="1.20.1740.10">
    <property type="entry name" value="Amino acid/polyamine transporter I"/>
    <property type="match status" value="1"/>
</dbReference>
<evidence type="ECO:0000313" key="2">
    <source>
        <dbReference type="EMBL" id="CAD7586148.1"/>
    </source>
</evidence>
<organism evidence="2">
    <name type="scientific">Timema genevievae</name>
    <name type="common">Walking stick</name>
    <dbReference type="NCBI Taxonomy" id="629358"/>
    <lineage>
        <taxon>Eukaryota</taxon>
        <taxon>Metazoa</taxon>
        <taxon>Ecdysozoa</taxon>
        <taxon>Arthropoda</taxon>
        <taxon>Hexapoda</taxon>
        <taxon>Insecta</taxon>
        <taxon>Pterygota</taxon>
        <taxon>Neoptera</taxon>
        <taxon>Polyneoptera</taxon>
        <taxon>Phasmatodea</taxon>
        <taxon>Timematodea</taxon>
        <taxon>Timematoidea</taxon>
        <taxon>Timematidae</taxon>
        <taxon>Timema</taxon>
    </lineage>
</organism>
<dbReference type="EMBL" id="OE839203">
    <property type="protein sequence ID" value="CAD7586148.1"/>
    <property type="molecule type" value="Genomic_DNA"/>
</dbReference>
<dbReference type="AlphaFoldDB" id="A0A7R9JNI7"/>
<dbReference type="InterPro" id="IPR050598">
    <property type="entry name" value="AminoAcid_Transporter"/>
</dbReference>
<sequence>MTGTDFKVASSLKRRISSRYRGQAIPYLRSILLSVVLMLEIMCLASSFVDLDYTVILLDAIKLVLTFVNCWDVKWATRVQDVFTYAKLLALFIIIITGIVQLSKGESLCLKLGTRREDNLIKYRHSVNNIGVQ</sequence>
<feature type="transmembrane region" description="Helical" evidence="1">
    <location>
        <begin position="83"/>
        <end position="102"/>
    </location>
</feature>
<gene>
    <name evidence="2" type="ORF">TGEB3V08_LOCUS566</name>
</gene>
<dbReference type="PANTHER" id="PTHR11785:SF531">
    <property type="entry name" value="LARGE NEUTRAL AMINO ACIDS TRANSPORTER SMALL SUBUNIT 1"/>
    <property type="match status" value="1"/>
</dbReference>
<keyword evidence="1" id="KW-0472">Membrane</keyword>
<proteinExistence type="predicted"/>
<name>A0A7R9JNI7_TIMGE</name>